<dbReference type="InterPro" id="IPR036390">
    <property type="entry name" value="WH_DNA-bd_sf"/>
</dbReference>
<dbReference type="InterPro" id="IPR000524">
    <property type="entry name" value="Tscrpt_reg_HTH_GntR"/>
</dbReference>
<dbReference type="GO" id="GO:0003700">
    <property type="term" value="F:DNA-binding transcription factor activity"/>
    <property type="evidence" value="ECO:0007669"/>
    <property type="project" value="InterPro"/>
</dbReference>
<dbReference type="SMART" id="SM00895">
    <property type="entry name" value="FCD"/>
    <property type="match status" value="1"/>
</dbReference>
<organism evidence="5 6">
    <name type="scientific">Blautia hydrogenotrophica (strain DSM 10507 / JCM 14656 / S5a33)</name>
    <name type="common">Ruminococcus hydrogenotrophicus</name>
    <dbReference type="NCBI Taxonomy" id="476272"/>
    <lineage>
        <taxon>Bacteria</taxon>
        <taxon>Bacillati</taxon>
        <taxon>Bacillota</taxon>
        <taxon>Clostridia</taxon>
        <taxon>Lachnospirales</taxon>
        <taxon>Lachnospiraceae</taxon>
        <taxon>Blautia</taxon>
    </lineage>
</organism>
<dbReference type="GO" id="GO:0003677">
    <property type="term" value="F:DNA binding"/>
    <property type="evidence" value="ECO:0007669"/>
    <property type="project" value="UniProtKB-KW"/>
</dbReference>
<dbReference type="PROSITE" id="PS50949">
    <property type="entry name" value="HTH_GNTR"/>
    <property type="match status" value="1"/>
</dbReference>
<dbReference type="EMBL" id="ACBZ01000145">
    <property type="protein sequence ID" value="EEG48467.1"/>
    <property type="molecule type" value="Genomic_DNA"/>
</dbReference>
<keyword evidence="2" id="KW-0238">DNA-binding</keyword>
<gene>
    <name evidence="5" type="ORF">RUMHYD_02684</name>
</gene>
<evidence type="ECO:0000256" key="2">
    <source>
        <dbReference type="ARBA" id="ARBA00023125"/>
    </source>
</evidence>
<dbReference type="HOGENOM" id="CLU_017584_5_2_9"/>
<keyword evidence="1" id="KW-0805">Transcription regulation</keyword>
<dbReference type="AlphaFoldDB" id="C0CP83"/>
<proteinExistence type="predicted"/>
<dbReference type="SUPFAM" id="SSF46785">
    <property type="entry name" value="Winged helix' DNA-binding domain"/>
    <property type="match status" value="1"/>
</dbReference>
<evidence type="ECO:0000313" key="5">
    <source>
        <dbReference type="EMBL" id="EEG48467.1"/>
    </source>
</evidence>
<evidence type="ECO:0000313" key="6">
    <source>
        <dbReference type="Proteomes" id="UP000003100"/>
    </source>
</evidence>
<dbReference type="InterPro" id="IPR036388">
    <property type="entry name" value="WH-like_DNA-bd_sf"/>
</dbReference>
<reference evidence="5 6" key="1">
    <citation type="submission" date="2009-01" db="EMBL/GenBank/DDBJ databases">
        <authorList>
            <person name="Fulton L."/>
            <person name="Clifton S."/>
            <person name="Fulton B."/>
            <person name="Xu J."/>
            <person name="Minx P."/>
            <person name="Pepin K.H."/>
            <person name="Johnson M."/>
            <person name="Bhonagiri V."/>
            <person name="Nash W.E."/>
            <person name="Mardis E.R."/>
            <person name="Wilson R.K."/>
        </authorList>
    </citation>
    <scope>NUCLEOTIDE SEQUENCE [LARGE SCALE GENOMIC DNA]</scope>
    <source>
        <strain evidence="6">DSM 10507 / JCM 14656 / S5a33</strain>
    </source>
</reference>
<name>C0CP83_BLAHS</name>
<keyword evidence="3" id="KW-0804">Transcription</keyword>
<dbReference type="Gene3D" id="1.10.10.10">
    <property type="entry name" value="Winged helix-like DNA-binding domain superfamily/Winged helix DNA-binding domain"/>
    <property type="match status" value="1"/>
</dbReference>
<keyword evidence="6" id="KW-1185">Reference proteome</keyword>
<evidence type="ECO:0000259" key="4">
    <source>
        <dbReference type="PROSITE" id="PS50949"/>
    </source>
</evidence>
<dbReference type="InterPro" id="IPR011711">
    <property type="entry name" value="GntR_C"/>
</dbReference>
<dbReference type="Gene3D" id="1.20.120.530">
    <property type="entry name" value="GntR ligand-binding domain-like"/>
    <property type="match status" value="1"/>
</dbReference>
<protein>
    <recommendedName>
        <fullName evidence="4">HTH gntR-type domain-containing protein</fullName>
    </recommendedName>
</protein>
<dbReference type="PANTHER" id="PTHR43537">
    <property type="entry name" value="TRANSCRIPTIONAL REGULATOR, GNTR FAMILY"/>
    <property type="match status" value="1"/>
</dbReference>
<dbReference type="Pfam" id="PF07729">
    <property type="entry name" value="FCD"/>
    <property type="match status" value="1"/>
</dbReference>
<accession>C0CP83</accession>
<dbReference type="InterPro" id="IPR008920">
    <property type="entry name" value="TF_FadR/GntR_C"/>
</dbReference>
<dbReference type="eggNOG" id="COG1802">
    <property type="taxonomic scope" value="Bacteria"/>
</dbReference>
<dbReference type="SMART" id="SM00345">
    <property type="entry name" value="HTH_GNTR"/>
    <property type="match status" value="1"/>
</dbReference>
<sequence length="270" mass="31289">MLCLLTVFYFTLLLYVLQYTFCKIYNAKCLLNELPLYGIMPSINKNHFIILKGGTTMALNRSTLSEQIYEILRNDILTQKIPCGEKLTLNTLKERFQVSSTPIRDALTRLEKDGLLQYYSNIGVNVIDLNAKDLKELFTFMGDLDALAIRYASDYPQQQEVRRALIQNLEETQKYLNTSDIRQWRSCSDGLHLVFYQYCDNSRLCSSALQMRSQITIYSNRYEREVENREKVFEEHQKIASAFLNGDIEGAVKKMQSHLQDSLAQALCLL</sequence>
<dbReference type="PANTHER" id="PTHR43537:SF24">
    <property type="entry name" value="GLUCONATE OPERON TRANSCRIPTIONAL REPRESSOR"/>
    <property type="match status" value="1"/>
</dbReference>
<feature type="domain" description="HTH gntR-type" evidence="4">
    <location>
        <begin position="62"/>
        <end position="129"/>
    </location>
</feature>
<reference evidence="5 6" key="2">
    <citation type="submission" date="2009-02" db="EMBL/GenBank/DDBJ databases">
        <title>Draft genome sequence of Blautia hydrogenotrophica DSM 10507 (Ruminococcus hydrogenotrophicus DSM 10507).</title>
        <authorList>
            <person name="Sudarsanam P."/>
            <person name="Ley R."/>
            <person name="Guruge J."/>
            <person name="Turnbaugh P.J."/>
            <person name="Mahowald M."/>
            <person name="Liep D."/>
            <person name="Gordon J."/>
        </authorList>
    </citation>
    <scope>NUCLEOTIDE SEQUENCE [LARGE SCALE GENOMIC DNA]</scope>
    <source>
        <strain evidence="6">DSM 10507 / JCM 14656 / S5a33</strain>
    </source>
</reference>
<dbReference type="Proteomes" id="UP000003100">
    <property type="component" value="Unassembled WGS sequence"/>
</dbReference>
<dbReference type="PATRIC" id="fig|476272.21.peg.813"/>
<evidence type="ECO:0000256" key="1">
    <source>
        <dbReference type="ARBA" id="ARBA00023015"/>
    </source>
</evidence>
<evidence type="ECO:0000256" key="3">
    <source>
        <dbReference type="ARBA" id="ARBA00023163"/>
    </source>
</evidence>
<dbReference type="CDD" id="cd07377">
    <property type="entry name" value="WHTH_GntR"/>
    <property type="match status" value="1"/>
</dbReference>
<dbReference type="Pfam" id="PF00392">
    <property type="entry name" value="GntR"/>
    <property type="match status" value="1"/>
</dbReference>
<dbReference type="SUPFAM" id="SSF48008">
    <property type="entry name" value="GntR ligand-binding domain-like"/>
    <property type="match status" value="1"/>
</dbReference>